<reference evidence="2" key="1">
    <citation type="submission" date="2018-05" db="EMBL/GenBank/DDBJ databases">
        <authorList>
            <person name="Lanie J.A."/>
            <person name="Ng W.-L."/>
            <person name="Kazmierczak K.M."/>
            <person name="Andrzejewski T.M."/>
            <person name="Davidsen T.M."/>
            <person name="Wayne K.J."/>
            <person name="Tettelin H."/>
            <person name="Glass J.I."/>
            <person name="Rusch D."/>
            <person name="Podicherti R."/>
            <person name="Tsui H.-C.T."/>
            <person name="Winkler M.E."/>
        </authorList>
    </citation>
    <scope>NUCLEOTIDE SEQUENCE</scope>
</reference>
<feature type="domain" description="Methyltransferase type 11" evidence="1">
    <location>
        <begin position="50"/>
        <end position="149"/>
    </location>
</feature>
<proteinExistence type="predicted"/>
<name>A0A382XIF5_9ZZZZ</name>
<organism evidence="2">
    <name type="scientific">marine metagenome</name>
    <dbReference type="NCBI Taxonomy" id="408172"/>
    <lineage>
        <taxon>unclassified sequences</taxon>
        <taxon>metagenomes</taxon>
        <taxon>ecological metagenomes</taxon>
    </lineage>
</organism>
<dbReference type="Gene3D" id="3.40.50.150">
    <property type="entry name" value="Vaccinia Virus protein VP39"/>
    <property type="match status" value="1"/>
</dbReference>
<dbReference type="InterPro" id="IPR029063">
    <property type="entry name" value="SAM-dependent_MTases_sf"/>
</dbReference>
<dbReference type="CDD" id="cd02440">
    <property type="entry name" value="AdoMet_MTases"/>
    <property type="match status" value="1"/>
</dbReference>
<evidence type="ECO:0000259" key="1">
    <source>
        <dbReference type="Pfam" id="PF08241"/>
    </source>
</evidence>
<dbReference type="PANTHER" id="PTHR43591">
    <property type="entry name" value="METHYLTRANSFERASE"/>
    <property type="match status" value="1"/>
</dbReference>
<dbReference type="AlphaFoldDB" id="A0A382XIF5"/>
<dbReference type="GO" id="GO:0008757">
    <property type="term" value="F:S-adenosylmethionine-dependent methyltransferase activity"/>
    <property type="evidence" value="ECO:0007669"/>
    <property type="project" value="InterPro"/>
</dbReference>
<protein>
    <recommendedName>
        <fullName evidence="1">Methyltransferase type 11 domain-containing protein</fullName>
    </recommendedName>
</protein>
<dbReference type="InterPro" id="IPR013216">
    <property type="entry name" value="Methyltransf_11"/>
</dbReference>
<sequence length="239" mass="27164">MDQKRLVAIRDLVRKTYSEAEIVARYAHVGLWPAEEILVLEYFPDDAVVLDIGCGAGRTTIPLVEMGLQVVGIDFSPVMIRLAGELAGVSQVTPELRVMDVMDLKFADASFDIAFFSYNGLELLPGMAGKKLAMCEVYRVLKPGGLFVFCTHSPFALNQFALLRFKTLLKFCSGRLLGLPVRERELGERFSEDADEEVKYLQVLPPMLIQRMLRDCQFELIYYNARSRIEKGRKWRWSA</sequence>
<dbReference type="EMBL" id="UINC01168102">
    <property type="protein sequence ID" value="SVD70956.1"/>
    <property type="molecule type" value="Genomic_DNA"/>
</dbReference>
<dbReference type="PANTHER" id="PTHR43591:SF110">
    <property type="entry name" value="RHODANESE DOMAIN-CONTAINING PROTEIN"/>
    <property type="match status" value="1"/>
</dbReference>
<gene>
    <name evidence="2" type="ORF">METZ01_LOCUS423810</name>
</gene>
<evidence type="ECO:0000313" key="2">
    <source>
        <dbReference type="EMBL" id="SVD70956.1"/>
    </source>
</evidence>
<accession>A0A382XIF5</accession>
<dbReference type="SUPFAM" id="SSF53335">
    <property type="entry name" value="S-adenosyl-L-methionine-dependent methyltransferases"/>
    <property type="match status" value="1"/>
</dbReference>
<dbReference type="Pfam" id="PF08241">
    <property type="entry name" value="Methyltransf_11"/>
    <property type="match status" value="1"/>
</dbReference>
<feature type="non-terminal residue" evidence="2">
    <location>
        <position position="239"/>
    </location>
</feature>